<reference evidence="2" key="1">
    <citation type="submission" date="2017-01" db="EMBL/GenBank/DDBJ databases">
        <authorList>
            <person name="Wang Y."/>
            <person name="White M."/>
            <person name="Kvist S."/>
            <person name="Moncalvo J.-M."/>
        </authorList>
    </citation>
    <scope>NUCLEOTIDE SEQUENCE [LARGE SCALE GENOMIC DNA]</scope>
    <source>
        <strain evidence="2">ID-206-W2</strain>
    </source>
</reference>
<dbReference type="Proteomes" id="UP000187429">
    <property type="component" value="Unassembled WGS sequence"/>
</dbReference>
<dbReference type="AlphaFoldDB" id="A0A1R1YTW6"/>
<dbReference type="GO" id="GO:0033499">
    <property type="term" value="P:galactose catabolic process via UDP-galactose, Leloir pathway"/>
    <property type="evidence" value="ECO:0007669"/>
    <property type="project" value="TreeGrafter"/>
</dbReference>
<dbReference type="InterPro" id="IPR014718">
    <property type="entry name" value="GH-type_carb-bd"/>
</dbReference>
<organism evidence="1 2">
    <name type="scientific">Smittium culicis</name>
    <dbReference type="NCBI Taxonomy" id="133412"/>
    <lineage>
        <taxon>Eukaryota</taxon>
        <taxon>Fungi</taxon>
        <taxon>Fungi incertae sedis</taxon>
        <taxon>Zoopagomycota</taxon>
        <taxon>Kickxellomycotina</taxon>
        <taxon>Harpellomycetes</taxon>
        <taxon>Harpellales</taxon>
        <taxon>Legeriomycetaceae</taxon>
        <taxon>Smittium</taxon>
    </lineage>
</organism>
<dbReference type="GO" id="GO:0006006">
    <property type="term" value="P:glucose metabolic process"/>
    <property type="evidence" value="ECO:0007669"/>
    <property type="project" value="TreeGrafter"/>
</dbReference>
<protein>
    <submittedName>
        <fullName evidence="1">Aldose 1-epimerase</fullName>
    </submittedName>
</protein>
<dbReference type="InterPro" id="IPR011013">
    <property type="entry name" value="Gal_mutarotase_sf_dom"/>
</dbReference>
<dbReference type="InterPro" id="IPR008183">
    <property type="entry name" value="Aldose_1/G6P_1-epimerase"/>
</dbReference>
<accession>A0A1R1YTW6</accession>
<dbReference type="Pfam" id="PF01263">
    <property type="entry name" value="Aldose_epim"/>
    <property type="match status" value="1"/>
</dbReference>
<dbReference type="GO" id="GO:0004034">
    <property type="term" value="F:aldose 1-epimerase activity"/>
    <property type="evidence" value="ECO:0007669"/>
    <property type="project" value="TreeGrafter"/>
</dbReference>
<evidence type="ECO:0000313" key="2">
    <source>
        <dbReference type="Proteomes" id="UP000187429"/>
    </source>
</evidence>
<sequence length="392" mass="43885">MSVESFPISKDGSVNAYKLTNKDGTLIVQLSTFGARLTHLWTLDKNNKLTDILIGFDSHEEMVASYEGKLDPYIGAVIGRISGSIYPCDKIELNNTTYSFQVNVAKTGASHHGGLVSIDKHIWTPEIVTTNPPSVKFTTISPHNECNYPGTLEISVTYTATNDNQLKLEYRAKFLDDGPLNDTVTETALSLTNHAYFNLSGFKEPTVDNHTCNFTTCNYLLSDMETFIFNGEMARDYSDKNVVLGKPNPVEKRSKLMDFMTRPKNIGPDIHNPLLSQTFGGYDNIYTVMDTKLNDGSKHYPVVNVANIWSKLTGICMKVSTDEPCFVFYTGNSLPNDLIGKNGIKHGKHAAFSIETQRYNNAINIPKWKDMVTLKRGQLFSQNTIFRFSNDH</sequence>
<dbReference type="SUPFAM" id="SSF74650">
    <property type="entry name" value="Galactose mutarotase-like"/>
    <property type="match status" value="1"/>
</dbReference>
<name>A0A1R1YTW6_9FUNG</name>
<keyword evidence="2" id="KW-1185">Reference proteome</keyword>
<evidence type="ECO:0000313" key="1">
    <source>
        <dbReference type="EMBL" id="OMJ30333.1"/>
    </source>
</evidence>
<dbReference type="PANTHER" id="PTHR10091">
    <property type="entry name" value="ALDOSE-1-EPIMERASE"/>
    <property type="match status" value="1"/>
</dbReference>
<dbReference type="InterPro" id="IPR018052">
    <property type="entry name" value="Ald1_epimerase_CS"/>
</dbReference>
<dbReference type="PROSITE" id="PS00545">
    <property type="entry name" value="ALDOSE_1_EPIMERASE"/>
    <property type="match status" value="1"/>
</dbReference>
<comment type="caution">
    <text evidence="1">The sequence shown here is derived from an EMBL/GenBank/DDBJ whole genome shotgun (WGS) entry which is preliminary data.</text>
</comment>
<proteinExistence type="predicted"/>
<dbReference type="OrthoDB" id="274691at2759"/>
<dbReference type="GO" id="GO:0030246">
    <property type="term" value="F:carbohydrate binding"/>
    <property type="evidence" value="ECO:0007669"/>
    <property type="project" value="InterPro"/>
</dbReference>
<dbReference type="PANTHER" id="PTHR10091:SF0">
    <property type="entry name" value="GALACTOSE MUTAROTASE"/>
    <property type="match status" value="1"/>
</dbReference>
<dbReference type="EMBL" id="LSSM01000027">
    <property type="protein sequence ID" value="OMJ30333.1"/>
    <property type="molecule type" value="Genomic_DNA"/>
</dbReference>
<gene>
    <name evidence="1" type="ORF">AYI69_g129</name>
</gene>
<dbReference type="Gene3D" id="2.70.98.10">
    <property type="match status" value="1"/>
</dbReference>